<reference evidence="4 5" key="1">
    <citation type="submission" date="2019-09" db="EMBL/GenBank/DDBJ databases">
        <title>Bird 10,000 Genomes (B10K) Project - Family phase.</title>
        <authorList>
            <person name="Zhang G."/>
        </authorList>
    </citation>
    <scope>NUCLEOTIDE SEQUENCE [LARGE SCALE GENOMIC DNA]</scope>
    <source>
        <strain evidence="4">B10K-DU-008-62</strain>
        <tissue evidence="4">Mixed tissue sample</tissue>
    </source>
</reference>
<feature type="compositionally biased region" description="Low complexity" evidence="1">
    <location>
        <begin position="113"/>
        <end position="136"/>
    </location>
</feature>
<evidence type="ECO:0000313" key="5">
    <source>
        <dbReference type="Proteomes" id="UP000568556"/>
    </source>
</evidence>
<dbReference type="OrthoDB" id="9424710at2759"/>
<comment type="caution">
    <text evidence="4">The sequence shown here is derived from an EMBL/GenBank/DDBJ whole genome shotgun (WGS) entry which is preliminary data.</text>
</comment>
<name>A0A7L0UNQ6_CHOAC</name>
<keyword evidence="2" id="KW-0812">Transmembrane</keyword>
<dbReference type="PANTHER" id="PTHR23045">
    <property type="entry name" value="LEUCINE-RICH REPEAT-CONTAINING PROTEIN 37A"/>
    <property type="match status" value="1"/>
</dbReference>
<evidence type="ECO:0000256" key="1">
    <source>
        <dbReference type="SAM" id="MobiDB-lite"/>
    </source>
</evidence>
<evidence type="ECO:0000256" key="2">
    <source>
        <dbReference type="SAM" id="Phobius"/>
    </source>
</evidence>
<accession>A0A7L0UNQ6</accession>
<dbReference type="Proteomes" id="UP000568556">
    <property type="component" value="Unassembled WGS sequence"/>
</dbReference>
<dbReference type="InterPro" id="IPR029423">
    <property type="entry name" value="LRRC37AB_C"/>
</dbReference>
<feature type="region of interest" description="Disordered" evidence="1">
    <location>
        <begin position="1"/>
        <end position="47"/>
    </location>
</feature>
<feature type="region of interest" description="Disordered" evidence="1">
    <location>
        <begin position="101"/>
        <end position="161"/>
    </location>
</feature>
<dbReference type="InterPro" id="IPR015753">
    <property type="entry name" value="LRRC37"/>
</dbReference>
<proteinExistence type="predicted"/>
<feature type="non-terminal residue" evidence="4">
    <location>
        <position position="312"/>
    </location>
</feature>
<feature type="non-terminal residue" evidence="4">
    <location>
        <position position="1"/>
    </location>
</feature>
<evidence type="ECO:0000259" key="3">
    <source>
        <dbReference type="Pfam" id="PF14914"/>
    </source>
</evidence>
<evidence type="ECO:0000313" key="4">
    <source>
        <dbReference type="EMBL" id="NXL68499.1"/>
    </source>
</evidence>
<feature type="domain" description="LRRC37A/B like protein 1 C-terminal" evidence="3">
    <location>
        <begin position="160"/>
        <end position="298"/>
    </location>
</feature>
<dbReference type="Pfam" id="PF14914">
    <property type="entry name" value="LRRC37AB_C"/>
    <property type="match status" value="1"/>
</dbReference>
<feature type="compositionally biased region" description="Polar residues" evidence="1">
    <location>
        <begin position="145"/>
        <end position="154"/>
    </location>
</feature>
<dbReference type="AlphaFoldDB" id="A0A7L0UNQ6"/>
<sequence>IQKYSNAVKQTKKTHEMRDVEDVGDAEGAPSPRQDDVWAYRKHKQRDSSYLNKNNGLFYKTLGNVDPEEEPTPTESKAEQRLNRKHHFFYPLLLNSPPVASSTLEETAEGERSSLGGLSLGSSLGSVPQTTKTQWKQQKEESGFLNKTGSSNSPDDVPVQGDLFETKVDHHLRALVADEALRMFIAQVVRALRMDCSLPEVQLACAKLLWKMGLLIKLLSKRQNEQGDSVLTSQCLLEGNVSDGVALTGVTGTKLAGKLKPVDISGAKLFLVVSLSVIIVITLTVICLVEVCSQKPAAASQPRSTSKSHPRW</sequence>
<keyword evidence="5" id="KW-1185">Reference proteome</keyword>
<feature type="transmembrane region" description="Helical" evidence="2">
    <location>
        <begin position="269"/>
        <end position="293"/>
    </location>
</feature>
<protein>
    <submittedName>
        <fullName evidence="4">L37A2 protein</fullName>
    </submittedName>
</protein>
<gene>
    <name evidence="4" type="primary">Lrrc37a2</name>
    <name evidence="4" type="ORF">CHOACU_R15474</name>
</gene>
<keyword evidence="2" id="KW-1133">Transmembrane helix</keyword>
<dbReference type="PANTHER" id="PTHR23045:SF9">
    <property type="entry name" value="LEUCINE RICH REPEAT CONTAINING 37A-RELATED"/>
    <property type="match status" value="1"/>
</dbReference>
<organism evidence="4 5">
    <name type="scientific">Chordeiles acutipennis</name>
    <name type="common">Lesser nighthawk</name>
    <name type="synonym">Caprimulgus acutipennis</name>
    <dbReference type="NCBI Taxonomy" id="118183"/>
    <lineage>
        <taxon>Eukaryota</taxon>
        <taxon>Metazoa</taxon>
        <taxon>Chordata</taxon>
        <taxon>Craniata</taxon>
        <taxon>Vertebrata</taxon>
        <taxon>Euteleostomi</taxon>
        <taxon>Archelosauria</taxon>
        <taxon>Archosauria</taxon>
        <taxon>Dinosauria</taxon>
        <taxon>Saurischia</taxon>
        <taxon>Theropoda</taxon>
        <taxon>Coelurosauria</taxon>
        <taxon>Aves</taxon>
        <taxon>Neognathae</taxon>
        <taxon>Neoaves</taxon>
        <taxon>Strisores</taxon>
        <taxon>Caprimulgiformes</taxon>
        <taxon>Caprimulgidae</taxon>
        <taxon>Chordeilinae</taxon>
        <taxon>Chordeiles</taxon>
    </lineage>
</organism>
<dbReference type="EMBL" id="VXAQ01003598">
    <property type="protein sequence ID" value="NXL68499.1"/>
    <property type="molecule type" value="Genomic_DNA"/>
</dbReference>
<keyword evidence="2" id="KW-0472">Membrane</keyword>